<gene>
    <name evidence="1" type="ORF">T11_9072</name>
</gene>
<organism evidence="1 2">
    <name type="scientific">Trichinella zimbabwensis</name>
    <dbReference type="NCBI Taxonomy" id="268475"/>
    <lineage>
        <taxon>Eukaryota</taxon>
        <taxon>Metazoa</taxon>
        <taxon>Ecdysozoa</taxon>
        <taxon>Nematoda</taxon>
        <taxon>Enoplea</taxon>
        <taxon>Dorylaimia</taxon>
        <taxon>Trichinellida</taxon>
        <taxon>Trichinellidae</taxon>
        <taxon>Trichinella</taxon>
    </lineage>
</organism>
<dbReference type="AlphaFoldDB" id="A0A0V1GZ75"/>
<protein>
    <submittedName>
        <fullName evidence="1">Uncharacterized protein</fullName>
    </submittedName>
</protein>
<comment type="caution">
    <text evidence="1">The sequence shown here is derived from an EMBL/GenBank/DDBJ whole genome shotgun (WGS) entry which is preliminary data.</text>
</comment>
<dbReference type="EMBL" id="JYDP01000189">
    <property type="protein sequence ID" value="KRZ03564.1"/>
    <property type="molecule type" value="Genomic_DNA"/>
</dbReference>
<proteinExistence type="predicted"/>
<evidence type="ECO:0000313" key="1">
    <source>
        <dbReference type="EMBL" id="KRZ03564.1"/>
    </source>
</evidence>
<evidence type="ECO:0000313" key="2">
    <source>
        <dbReference type="Proteomes" id="UP000055024"/>
    </source>
</evidence>
<keyword evidence="2" id="KW-1185">Reference proteome</keyword>
<dbReference type="Proteomes" id="UP000055024">
    <property type="component" value="Unassembled WGS sequence"/>
</dbReference>
<accession>A0A0V1GZ75</accession>
<reference evidence="1 2" key="1">
    <citation type="submission" date="2015-01" db="EMBL/GenBank/DDBJ databases">
        <title>Evolution of Trichinella species and genotypes.</title>
        <authorList>
            <person name="Korhonen P.K."/>
            <person name="Edoardo P."/>
            <person name="Giuseppe L.R."/>
            <person name="Gasser R.B."/>
        </authorList>
    </citation>
    <scope>NUCLEOTIDE SEQUENCE [LARGE SCALE GENOMIC DNA]</scope>
    <source>
        <strain evidence="1">ISS1029</strain>
    </source>
</reference>
<name>A0A0V1GZ75_9BILA</name>
<sequence length="103" mass="11927">MRKSRRSFLEISMIRLFVVLNEKNYGDILDVAPPESASYVEVDDHLPASFYWNLPRLCSYIVGRRTAFRLGACRQDNRDISYGVNEEITVAVSLQHEETYLPI</sequence>